<dbReference type="SMART" id="SM00612">
    <property type="entry name" value="Kelch"/>
    <property type="match status" value="2"/>
</dbReference>
<evidence type="ECO:0000256" key="1">
    <source>
        <dbReference type="ARBA" id="ARBA00022441"/>
    </source>
</evidence>
<dbReference type="GeneTree" id="ENSGT00940000156360"/>
<dbReference type="Pfam" id="PF24681">
    <property type="entry name" value="Kelch_KLHDC2_KLHL20_DRC7"/>
    <property type="match status" value="1"/>
</dbReference>
<dbReference type="AlphaFoldDB" id="A0A452T333"/>
<dbReference type="PANTHER" id="PTHR46375:SF3">
    <property type="entry name" value="KELCH REPEAT AND BTB DOMAIN-CONTAINING PROTEIN 13"/>
    <property type="match status" value="1"/>
</dbReference>
<keyword evidence="1" id="KW-0880">Kelch repeat</keyword>
<reference evidence="3" key="1">
    <citation type="submission" date="2019-03" db="UniProtKB">
        <authorList>
            <consortium name="Ensembl"/>
        </authorList>
    </citation>
    <scope>IDENTIFICATION</scope>
</reference>
<dbReference type="InterPro" id="IPR006652">
    <property type="entry name" value="Kelch_1"/>
</dbReference>
<evidence type="ECO:0008006" key="4">
    <source>
        <dbReference type="Google" id="ProtNLM"/>
    </source>
</evidence>
<dbReference type="Gene3D" id="2.120.10.80">
    <property type="entry name" value="Kelch-type beta propeller"/>
    <property type="match status" value="1"/>
</dbReference>
<sequence length="212" mass="23542">MCWEGWVNARTGTQRTPEPGARPIPVSSRSFKWGESDPLPYAVYGHAVLSHMDLVYVIGGKGSDRKCLKKMCVYDPKKFEWKELAPMQTARSLFGATIHDGRIFVAAGVTDTGLTSSAEVYSIADNKWAPFEAFPQERSSLSLVSLAGTLYAIGGFATLETESGELVPTELNDIWRYNEEEKKWEGVLREIAYAAGATFLPVRLNVLRLTKM</sequence>
<feature type="region of interest" description="Disordered" evidence="2">
    <location>
        <begin position="1"/>
        <end position="23"/>
    </location>
</feature>
<dbReference type="PANTHER" id="PTHR46375">
    <property type="entry name" value="KELCH REPEAT AND BTB DOMAIN-CONTAINING PROTEIN 13-RELATED"/>
    <property type="match status" value="1"/>
</dbReference>
<dbReference type="InterPro" id="IPR015915">
    <property type="entry name" value="Kelch-typ_b-propeller"/>
</dbReference>
<dbReference type="OMA" id="RRAASSX"/>
<name>A0A452T333_URSMA</name>
<evidence type="ECO:0000256" key="2">
    <source>
        <dbReference type="SAM" id="MobiDB-lite"/>
    </source>
</evidence>
<dbReference type="Ensembl" id="ENSUMAT00000002759.1">
    <property type="protein sequence ID" value="ENSUMAP00000002223.1"/>
    <property type="gene ID" value="ENSUMAG00000002006.1"/>
</dbReference>
<accession>A0A452T333</accession>
<dbReference type="InterPro" id="IPR052392">
    <property type="entry name" value="Kelch-BTB_domain-containing"/>
</dbReference>
<evidence type="ECO:0000313" key="3">
    <source>
        <dbReference type="Ensembl" id="ENSUMAP00000002223"/>
    </source>
</evidence>
<proteinExistence type="predicted"/>
<dbReference type="SUPFAM" id="SSF117281">
    <property type="entry name" value="Kelch motif"/>
    <property type="match status" value="1"/>
</dbReference>
<organism evidence="3">
    <name type="scientific">Ursus maritimus</name>
    <name type="common">Polar bear</name>
    <name type="synonym">Thalarctos maritimus</name>
    <dbReference type="NCBI Taxonomy" id="29073"/>
    <lineage>
        <taxon>Eukaryota</taxon>
        <taxon>Metazoa</taxon>
        <taxon>Chordata</taxon>
        <taxon>Craniata</taxon>
        <taxon>Vertebrata</taxon>
        <taxon>Euteleostomi</taxon>
        <taxon>Mammalia</taxon>
        <taxon>Eutheria</taxon>
        <taxon>Laurasiatheria</taxon>
        <taxon>Carnivora</taxon>
        <taxon>Caniformia</taxon>
        <taxon>Ursidae</taxon>
        <taxon>Ursus</taxon>
    </lineage>
</organism>
<protein>
    <recommendedName>
        <fullName evidence="4">Kelch-like protein 40</fullName>
    </recommendedName>
</protein>